<dbReference type="EMBL" id="AP026866">
    <property type="protein sequence ID" value="BDS07315.1"/>
    <property type="molecule type" value="Genomic_DNA"/>
</dbReference>
<dbReference type="AlphaFoldDB" id="A0AAT9FMR8"/>
<evidence type="ECO:0000313" key="1">
    <source>
        <dbReference type="EMBL" id="BDS07315.1"/>
    </source>
</evidence>
<accession>A0AAT9FMR8</accession>
<name>A0AAT9FMR8_9BACT</name>
<sequence>MTHTIVFWSRQKITDSDLNTESDGVGQKTD</sequence>
<gene>
    <name evidence="1" type="ORF">NT6N_23550</name>
</gene>
<protein>
    <submittedName>
        <fullName evidence="1">Uncharacterized protein</fullName>
    </submittedName>
</protein>
<dbReference type="KEGG" id="osu:NT6N_23550"/>
<reference evidence="1" key="1">
    <citation type="submission" date="2024-07" db="EMBL/GenBank/DDBJ databases">
        <title>Complete genome sequence of Verrucomicrobiaceae bacterium NT6N.</title>
        <authorList>
            <person name="Huang C."/>
            <person name="Takami H."/>
            <person name="Hamasaki K."/>
        </authorList>
    </citation>
    <scope>NUCLEOTIDE SEQUENCE</scope>
    <source>
        <strain evidence="1">NT6N</strain>
    </source>
</reference>
<proteinExistence type="predicted"/>
<organism evidence="1">
    <name type="scientific">Oceaniferula spumae</name>
    <dbReference type="NCBI Taxonomy" id="2979115"/>
    <lineage>
        <taxon>Bacteria</taxon>
        <taxon>Pseudomonadati</taxon>
        <taxon>Verrucomicrobiota</taxon>
        <taxon>Verrucomicrobiia</taxon>
        <taxon>Verrucomicrobiales</taxon>
        <taxon>Verrucomicrobiaceae</taxon>
        <taxon>Oceaniferula</taxon>
    </lineage>
</organism>